<dbReference type="OrthoDB" id="410307at2759"/>
<sequence>MRHQDLINRSALCLARLREVTVEMECLRQDNADLRSINRELNNQLSVLIQASLHKHYNDSARTPFDIDIGFHNLCNISSGGGGGHDMCEEDESPTSVMEAGGDDRDRISLPKSISVRSNSYSKRNQEQAASASVTRAITRPRTPTPLNTAKVYVRRGKKQEEPLELEVYNQGMFKTELCNKWQETGACLYGNHCQFAHGIEELRPVIRHPRYKTEVCKMVLGGSICPYGHRCHFRHALTEQDRFLSHIKPREIKPDSSVVNYTHAKIHTYITYCSNLGHLRLILAQINQTAREDIRFDQGPILERDIGEYNLSTSHKAAWR</sequence>
<dbReference type="InterPro" id="IPR000571">
    <property type="entry name" value="Znf_CCCH"/>
</dbReference>
<dbReference type="FunFam" id="4.10.1000.10:FF:000001">
    <property type="entry name" value="zinc finger CCCH domain-containing protein 15-like"/>
    <property type="match status" value="1"/>
</dbReference>
<evidence type="ECO:0000256" key="4">
    <source>
        <dbReference type="ARBA" id="ARBA00022833"/>
    </source>
</evidence>
<dbReference type="AlphaFoldDB" id="A0A8X7Z1I2"/>
<gene>
    <name evidence="9" type="ORF">POTOM_036065</name>
</gene>
<dbReference type="GO" id="GO:0003729">
    <property type="term" value="F:mRNA binding"/>
    <property type="evidence" value="ECO:0007669"/>
    <property type="project" value="InterPro"/>
</dbReference>
<feature type="coiled-coil region" evidence="6">
    <location>
        <begin position="17"/>
        <end position="44"/>
    </location>
</feature>
<evidence type="ECO:0000256" key="6">
    <source>
        <dbReference type="SAM" id="Coils"/>
    </source>
</evidence>
<dbReference type="Pfam" id="PF00642">
    <property type="entry name" value="zf-CCCH"/>
    <property type="match status" value="1"/>
</dbReference>
<protein>
    <recommendedName>
        <fullName evidence="8">C3H1-type domain-containing protein</fullName>
    </recommendedName>
</protein>
<comment type="caution">
    <text evidence="9">The sequence shown here is derived from an EMBL/GenBank/DDBJ whole genome shotgun (WGS) entry which is preliminary data.</text>
</comment>
<organism evidence="9 10">
    <name type="scientific">Populus tomentosa</name>
    <name type="common">Chinese white poplar</name>
    <dbReference type="NCBI Taxonomy" id="118781"/>
    <lineage>
        <taxon>Eukaryota</taxon>
        <taxon>Viridiplantae</taxon>
        <taxon>Streptophyta</taxon>
        <taxon>Embryophyta</taxon>
        <taxon>Tracheophyta</taxon>
        <taxon>Spermatophyta</taxon>
        <taxon>Magnoliopsida</taxon>
        <taxon>eudicotyledons</taxon>
        <taxon>Gunneridae</taxon>
        <taxon>Pentapetalae</taxon>
        <taxon>rosids</taxon>
        <taxon>fabids</taxon>
        <taxon>Malpighiales</taxon>
        <taxon>Salicaceae</taxon>
        <taxon>Saliceae</taxon>
        <taxon>Populus</taxon>
    </lineage>
</organism>
<dbReference type="GO" id="GO:0008270">
    <property type="term" value="F:zinc ion binding"/>
    <property type="evidence" value="ECO:0007669"/>
    <property type="project" value="UniProtKB-KW"/>
</dbReference>
<name>A0A8X7Z1I2_POPTO</name>
<dbReference type="Proteomes" id="UP000886885">
    <property type="component" value="Chromosome 10A"/>
</dbReference>
<evidence type="ECO:0000313" key="9">
    <source>
        <dbReference type="EMBL" id="KAG6759582.1"/>
    </source>
</evidence>
<feature type="zinc finger region" description="C3H1-type" evidence="5">
    <location>
        <begin position="211"/>
        <end position="239"/>
    </location>
</feature>
<evidence type="ECO:0000256" key="2">
    <source>
        <dbReference type="ARBA" id="ARBA00022737"/>
    </source>
</evidence>
<dbReference type="PROSITE" id="PS50103">
    <property type="entry name" value="ZF_C3H1"/>
    <property type="match status" value="2"/>
</dbReference>
<reference evidence="9" key="1">
    <citation type="journal article" date="2020" name="bioRxiv">
        <title>Hybrid origin of Populus tomentosa Carr. identified through genome sequencing and phylogenomic analysis.</title>
        <authorList>
            <person name="An X."/>
            <person name="Gao K."/>
            <person name="Chen Z."/>
            <person name="Li J."/>
            <person name="Yang X."/>
            <person name="Yang X."/>
            <person name="Zhou J."/>
            <person name="Guo T."/>
            <person name="Zhao T."/>
            <person name="Huang S."/>
            <person name="Miao D."/>
            <person name="Khan W.U."/>
            <person name="Rao P."/>
            <person name="Ye M."/>
            <person name="Lei B."/>
            <person name="Liao W."/>
            <person name="Wang J."/>
            <person name="Ji L."/>
            <person name="Li Y."/>
            <person name="Guo B."/>
            <person name="Mustafa N.S."/>
            <person name="Li S."/>
            <person name="Yun Q."/>
            <person name="Keller S.R."/>
            <person name="Mao J."/>
            <person name="Zhang R."/>
            <person name="Strauss S.H."/>
        </authorList>
    </citation>
    <scope>NUCLEOTIDE SEQUENCE</scope>
    <source>
        <strain evidence="9">GM15</strain>
        <tissue evidence="9">Leaf</tissue>
    </source>
</reference>
<feature type="zinc finger region" description="C3H1-type" evidence="5">
    <location>
        <begin position="173"/>
        <end position="201"/>
    </location>
</feature>
<keyword evidence="10" id="KW-1185">Reference proteome</keyword>
<dbReference type="EMBL" id="JAAWWB010000019">
    <property type="protein sequence ID" value="KAG6759582.1"/>
    <property type="molecule type" value="Genomic_DNA"/>
</dbReference>
<evidence type="ECO:0000259" key="8">
    <source>
        <dbReference type="PROSITE" id="PS50103"/>
    </source>
</evidence>
<keyword evidence="3 5" id="KW-0863">Zinc-finger</keyword>
<feature type="region of interest" description="Disordered" evidence="7">
    <location>
        <begin position="82"/>
        <end position="109"/>
    </location>
</feature>
<dbReference type="FunFam" id="4.10.1000.10:FF:000002">
    <property type="entry name" value="Zinc finger protein 36, C3H1 type-like 1"/>
    <property type="match status" value="1"/>
</dbReference>
<evidence type="ECO:0000256" key="7">
    <source>
        <dbReference type="SAM" id="MobiDB-lite"/>
    </source>
</evidence>
<feature type="domain" description="C3H1-type" evidence="8">
    <location>
        <begin position="173"/>
        <end position="201"/>
    </location>
</feature>
<keyword evidence="2" id="KW-0677">Repeat</keyword>
<proteinExistence type="predicted"/>
<dbReference type="InterPro" id="IPR045877">
    <property type="entry name" value="ZFP36-like"/>
</dbReference>
<feature type="domain" description="C3H1-type" evidence="8">
    <location>
        <begin position="211"/>
        <end position="239"/>
    </location>
</feature>
<dbReference type="SMART" id="SM00356">
    <property type="entry name" value="ZnF_C3H1"/>
    <property type="match status" value="2"/>
</dbReference>
<dbReference type="PANTHER" id="PTHR12547:SF162">
    <property type="entry name" value="ZINC FINGER CCCH DOMAIN-CONTAINING PROTEIN 15"/>
    <property type="match status" value="1"/>
</dbReference>
<dbReference type="PANTHER" id="PTHR12547">
    <property type="entry name" value="CCCH ZINC FINGER/TIS11-RELATED"/>
    <property type="match status" value="1"/>
</dbReference>
<keyword evidence="4 5" id="KW-0862">Zinc</keyword>
<evidence type="ECO:0000313" key="10">
    <source>
        <dbReference type="Proteomes" id="UP000886885"/>
    </source>
</evidence>
<evidence type="ECO:0000256" key="5">
    <source>
        <dbReference type="PROSITE-ProRule" id="PRU00723"/>
    </source>
</evidence>
<accession>A0A8X7Z1I2</accession>
<keyword evidence="6" id="KW-0175">Coiled coil</keyword>
<keyword evidence="1 5" id="KW-0479">Metal-binding</keyword>
<evidence type="ECO:0000256" key="3">
    <source>
        <dbReference type="ARBA" id="ARBA00022771"/>
    </source>
</evidence>
<evidence type="ECO:0000256" key="1">
    <source>
        <dbReference type="ARBA" id="ARBA00022723"/>
    </source>
</evidence>